<comment type="caution">
    <text evidence="3">The sequence shown here is derived from an EMBL/GenBank/DDBJ whole genome shotgun (WGS) entry which is preliminary data.</text>
</comment>
<evidence type="ECO:0008006" key="5">
    <source>
        <dbReference type="Google" id="ProtNLM"/>
    </source>
</evidence>
<feature type="transmembrane region" description="Helical" evidence="2">
    <location>
        <begin position="162"/>
        <end position="184"/>
    </location>
</feature>
<dbReference type="AlphaFoldDB" id="A0A1X2EJ05"/>
<protein>
    <recommendedName>
        <fullName evidence="5">Integral membrane protein</fullName>
    </recommendedName>
</protein>
<evidence type="ECO:0000256" key="2">
    <source>
        <dbReference type="SAM" id="Phobius"/>
    </source>
</evidence>
<dbReference type="STRING" id="1798.AWC30_11260"/>
<reference evidence="3 4" key="1">
    <citation type="submission" date="2016-01" db="EMBL/GenBank/DDBJ databases">
        <title>The new phylogeny of the genus Mycobacterium.</title>
        <authorList>
            <person name="Tarcisio F."/>
            <person name="Conor M."/>
            <person name="Antonella G."/>
            <person name="Elisabetta G."/>
            <person name="Giulia F.S."/>
            <person name="Sara T."/>
            <person name="Anna F."/>
            <person name="Clotilde B."/>
            <person name="Roberto B."/>
            <person name="Veronica D.S."/>
            <person name="Fabio R."/>
            <person name="Monica P."/>
            <person name="Olivier J."/>
            <person name="Enrico T."/>
            <person name="Nicola S."/>
        </authorList>
    </citation>
    <scope>NUCLEOTIDE SEQUENCE [LARGE SCALE GENOMIC DNA]</scope>
    <source>
        <strain evidence="3 4">DSM 44153</strain>
    </source>
</reference>
<feature type="transmembrane region" description="Helical" evidence="2">
    <location>
        <begin position="56"/>
        <end position="81"/>
    </location>
</feature>
<gene>
    <name evidence="3" type="ORF">AWC30_11260</name>
</gene>
<proteinExistence type="predicted"/>
<feature type="compositionally biased region" description="Basic residues" evidence="1">
    <location>
        <begin position="320"/>
        <end position="330"/>
    </location>
</feature>
<accession>A0A1X2EJ05</accession>
<feature type="transmembrane region" description="Helical" evidence="2">
    <location>
        <begin position="191"/>
        <end position="209"/>
    </location>
</feature>
<feature type="transmembrane region" description="Helical" evidence="2">
    <location>
        <begin position="93"/>
        <end position="117"/>
    </location>
</feature>
<feature type="transmembrane region" description="Helical" evidence="2">
    <location>
        <begin position="129"/>
        <end position="156"/>
    </location>
</feature>
<keyword evidence="4" id="KW-1185">Reference proteome</keyword>
<evidence type="ECO:0000313" key="3">
    <source>
        <dbReference type="EMBL" id="ORX03449.1"/>
    </source>
</evidence>
<sequence>MRDWLQHDIIDGGRLPLLCCLIAFLLTFLITRFTVRYIRSRPPSAAPPRWWQPRNIHIGSVHIHHVVFGVVLVLVSGVALVTGAVDGGEALTLVASIGFGIGAALVLDEYALLLHLADVYWEEDGRASVDAVFAAGAVTGLLVLGFHPLTFLLSIWHDTSSLWVRAGVFSSLALTLPLAVIVLFKGKVWTGLSGMFFYPLLVVGAIRLSRPHAPWARWRYVDRPTKMHQAMERERWLRRPVVQVKLWLQDVIAGRPQVPDDSAVDAELDREVRAAAAPTMPITLPRIVRVTSETDPPPGGAGRGPDARAAAAPTMPVAVYRRRPPGGYHR</sequence>
<evidence type="ECO:0000256" key="1">
    <source>
        <dbReference type="SAM" id="MobiDB-lite"/>
    </source>
</evidence>
<feature type="region of interest" description="Disordered" evidence="1">
    <location>
        <begin position="290"/>
        <end position="330"/>
    </location>
</feature>
<dbReference type="EMBL" id="LQPZ01000028">
    <property type="protein sequence ID" value="ORX03449.1"/>
    <property type="molecule type" value="Genomic_DNA"/>
</dbReference>
<dbReference type="RefSeq" id="WP_085110250.1">
    <property type="nucleotide sequence ID" value="NZ_JACKSN010000006.1"/>
</dbReference>
<dbReference type="Proteomes" id="UP000193090">
    <property type="component" value="Unassembled WGS sequence"/>
</dbReference>
<keyword evidence="2" id="KW-0472">Membrane</keyword>
<feature type="transmembrane region" description="Helical" evidence="2">
    <location>
        <begin position="15"/>
        <end position="35"/>
    </location>
</feature>
<keyword evidence="2" id="KW-0812">Transmembrane</keyword>
<keyword evidence="2" id="KW-1133">Transmembrane helix</keyword>
<dbReference type="OrthoDB" id="8535577at2"/>
<name>A0A1X2EJ05_9MYCO</name>
<organism evidence="3 4">
    <name type="scientific">Mycolicibacillus trivialis</name>
    <dbReference type="NCBI Taxonomy" id="1798"/>
    <lineage>
        <taxon>Bacteria</taxon>
        <taxon>Bacillati</taxon>
        <taxon>Actinomycetota</taxon>
        <taxon>Actinomycetes</taxon>
        <taxon>Mycobacteriales</taxon>
        <taxon>Mycobacteriaceae</taxon>
        <taxon>Mycolicibacillus</taxon>
    </lineage>
</organism>
<evidence type="ECO:0000313" key="4">
    <source>
        <dbReference type="Proteomes" id="UP000193090"/>
    </source>
</evidence>